<dbReference type="KEGG" id="acav:VI35_15920"/>
<dbReference type="EMBL" id="AP021927">
    <property type="protein sequence ID" value="BBQ29421.1"/>
    <property type="molecule type" value="Genomic_DNA"/>
</dbReference>
<evidence type="ECO:0000313" key="3">
    <source>
        <dbReference type="EMBL" id="GJA56373.1"/>
    </source>
</evidence>
<dbReference type="Proteomes" id="UP001160758">
    <property type="component" value="Unassembled WGS sequence"/>
</dbReference>
<dbReference type="Proteomes" id="UP000887009">
    <property type="component" value="Unassembled WGS sequence"/>
</dbReference>
<sequence length="142" mass="16196">MNDALARFVILYLQLDKHQLHRLPEVYADEVLFIDPAHRIEGLAALTRYFSSLYERLAQCSFEITSQQQSGNEAWLAWVMTFSHPRIAGGRAVRVEGATRLTFDSWGKVCLHRDYFDLGAMLYEQLPLLGPVVRAIKGRLGT</sequence>
<evidence type="ECO:0000313" key="10">
    <source>
        <dbReference type="Proteomes" id="UP000515756"/>
    </source>
</evidence>
<dbReference type="SUPFAM" id="SSF54427">
    <property type="entry name" value="NTF2-like"/>
    <property type="match status" value="1"/>
</dbReference>
<proteinExistence type="predicted"/>
<organism evidence="3 12">
    <name type="scientific">Aeromonas caviae</name>
    <name type="common">Aeromonas punctata</name>
    <dbReference type="NCBI Taxonomy" id="648"/>
    <lineage>
        <taxon>Bacteria</taxon>
        <taxon>Pseudomonadati</taxon>
        <taxon>Pseudomonadota</taxon>
        <taxon>Gammaproteobacteria</taxon>
        <taxon>Aeromonadales</taxon>
        <taxon>Aeromonadaceae</taxon>
        <taxon>Aeromonas</taxon>
    </lineage>
</organism>
<dbReference type="InterPro" id="IPR037401">
    <property type="entry name" value="SnoaL-like"/>
</dbReference>
<dbReference type="GeneID" id="48821370"/>
<dbReference type="AlphaFoldDB" id="A0A125Y8Q9"/>
<name>A0A125Y8Q9_AERCA</name>
<dbReference type="EMBL" id="JAWZVU010000006">
    <property type="protein sequence ID" value="MDX7719208.1"/>
    <property type="molecule type" value="Genomic_DNA"/>
</dbReference>
<evidence type="ECO:0000259" key="1">
    <source>
        <dbReference type="Pfam" id="PF12680"/>
    </source>
</evidence>
<dbReference type="Proteomes" id="UP001163285">
    <property type="component" value="Chromosome"/>
</dbReference>
<evidence type="ECO:0000313" key="8">
    <source>
        <dbReference type="EMBL" id="MDX7719208.1"/>
    </source>
</evidence>
<dbReference type="Proteomes" id="UP001161704">
    <property type="component" value="Unassembled WGS sequence"/>
</dbReference>
<evidence type="ECO:0000313" key="5">
    <source>
        <dbReference type="EMBL" id="GJB93557.1"/>
    </source>
</evidence>
<accession>A0A125Y8Q9</accession>
<evidence type="ECO:0000313" key="11">
    <source>
        <dbReference type="Proteomes" id="UP000737420"/>
    </source>
</evidence>
<dbReference type="InterPro" id="IPR032710">
    <property type="entry name" value="NTF2-like_dom_sf"/>
</dbReference>
<dbReference type="EMBL" id="BPNN01000074">
    <property type="protein sequence ID" value="GJA65089.1"/>
    <property type="molecule type" value="Genomic_DNA"/>
</dbReference>
<evidence type="ECO:0000313" key="4">
    <source>
        <dbReference type="EMBL" id="GJA65089.1"/>
    </source>
</evidence>
<dbReference type="EMBL" id="BPNL01000066">
    <property type="protein sequence ID" value="GJA56373.1"/>
    <property type="molecule type" value="Genomic_DNA"/>
</dbReference>
<feature type="domain" description="SnoaL-like" evidence="1">
    <location>
        <begin position="15"/>
        <end position="112"/>
    </location>
</feature>
<dbReference type="EMBL" id="CP110176">
    <property type="protein sequence ID" value="UZC86844.1"/>
    <property type="molecule type" value="Genomic_DNA"/>
</dbReference>
<dbReference type="OrthoDB" id="1115105at2"/>
<evidence type="ECO:0000313" key="6">
    <source>
        <dbReference type="EMBL" id="MDH1504893.1"/>
    </source>
</evidence>
<dbReference type="EMBL" id="JAOCFT010000001">
    <property type="protein sequence ID" value="MDH1899201.1"/>
    <property type="molecule type" value="Genomic_DNA"/>
</dbReference>
<reference evidence="9" key="4">
    <citation type="submission" date="2023-04" db="EMBL/GenBank/DDBJ databases">
        <title>Whole Genome Sequence of Multi-drug resistant Aeromonas caviae as a gut pathogen in newborn.</title>
        <authorList>
            <person name="Jadhav S.V."/>
            <person name="Saroj S.D."/>
            <person name="Saha U.B."/>
            <person name="Sen S."/>
            <person name="Kher A."/>
        </authorList>
    </citation>
    <scope>NUCLEOTIDE SEQUENCE</scope>
    <source>
        <strain evidence="9">SVJ23</strain>
    </source>
</reference>
<dbReference type="RefSeq" id="WP_010673320.1">
    <property type="nucleotide sequence ID" value="NZ_AP019195.1"/>
</dbReference>
<reference evidence="3 11" key="2">
    <citation type="submission" date="2021-07" db="EMBL/GenBank/DDBJ databases">
        <title>Draft genome sequence of carbapenem-resistant Aeromonas spp. in Japan.</title>
        <authorList>
            <person name="Maehana S."/>
            <person name="Suzuki M."/>
            <person name="Kitasato H."/>
        </authorList>
    </citation>
    <scope>NUCLEOTIDE SEQUENCE</scope>
    <source>
        <strain evidence="3">KAM348</strain>
        <strain evidence="4">KAM351</strain>
        <strain evidence="5 11">KAM382</strain>
    </source>
</reference>
<gene>
    <name evidence="3" type="ORF">KAM348_37960</name>
    <name evidence="4" type="ORF">KAM351_37000</name>
    <name evidence="5" type="ORF">KAM382_36180</name>
    <name evidence="7" type="ORF">N5I07_16860</name>
    <name evidence="6" type="ORF">N5I20_07475</name>
    <name evidence="9" type="ORF">OJY61_02525</name>
    <name evidence="8" type="ORF">SJS77_01760</name>
    <name evidence="2" type="ORF">WP2W18E01_10030</name>
</gene>
<dbReference type="Proteomes" id="UP001277183">
    <property type="component" value="Unassembled WGS sequence"/>
</dbReference>
<dbReference type="Proteomes" id="UP000515756">
    <property type="component" value="Chromosome"/>
</dbReference>
<dbReference type="Proteomes" id="UP000737420">
    <property type="component" value="Unassembled WGS sequence"/>
</dbReference>
<dbReference type="Proteomes" id="UP000886934">
    <property type="component" value="Unassembled WGS sequence"/>
</dbReference>
<reference evidence="6" key="3">
    <citation type="submission" date="2022-09" db="EMBL/GenBank/DDBJ databases">
        <title>Intensive care unit water sources are persistently colonized with multi-drug resistant bacteria and are the site of extensive horizontal gene transfer of antibiotic resistance genes.</title>
        <authorList>
            <person name="Diorio-Toth L."/>
        </authorList>
    </citation>
    <scope>NUCLEOTIDE SEQUENCE</scope>
    <source>
        <strain evidence="6">GD03710</strain>
        <strain evidence="7">GD03796</strain>
    </source>
</reference>
<protein>
    <submittedName>
        <fullName evidence="6">Nuclear transport factor 2 family protein</fullName>
    </submittedName>
    <submittedName>
        <fullName evidence="3">Transcriptional regulator</fullName>
    </submittedName>
</protein>
<dbReference type="Pfam" id="PF12680">
    <property type="entry name" value="SnoaL_2"/>
    <property type="match status" value="1"/>
</dbReference>
<evidence type="ECO:0000313" key="7">
    <source>
        <dbReference type="EMBL" id="MDH1899201.1"/>
    </source>
</evidence>
<evidence type="ECO:0000313" key="12">
    <source>
        <dbReference type="Proteomes" id="UP000887009"/>
    </source>
</evidence>
<dbReference type="EMBL" id="BPOP01000050">
    <property type="protein sequence ID" value="GJB93557.1"/>
    <property type="molecule type" value="Genomic_DNA"/>
</dbReference>
<reference evidence="2 10" key="1">
    <citation type="submission" date="2019-12" db="EMBL/GenBank/DDBJ databases">
        <title>complete genome sequences of Aeromonas caviae str. WP2-W18-ESBL-01 isolated from wastewater treatment plant effluent.</title>
        <authorList>
            <person name="Sekizuka T."/>
            <person name="Itokawa K."/>
            <person name="Yatsu K."/>
            <person name="Inamine Y."/>
            <person name="Kuroda M."/>
        </authorList>
    </citation>
    <scope>NUCLEOTIDE SEQUENCE [LARGE SCALE GENOMIC DNA]</scope>
    <source>
        <strain evidence="2 10">WP2-W18-ESBL-01</strain>
    </source>
</reference>
<reference evidence="8" key="5">
    <citation type="submission" date="2023-11" db="EMBL/GenBank/DDBJ databases">
        <title>WGS of Aeromonas in Northern Israel.</title>
        <authorList>
            <person name="Hershko Y."/>
        </authorList>
    </citation>
    <scope>NUCLEOTIDE SEQUENCE</scope>
    <source>
        <strain evidence="8">77416</strain>
    </source>
</reference>
<evidence type="ECO:0000313" key="2">
    <source>
        <dbReference type="EMBL" id="BBQ29421.1"/>
    </source>
</evidence>
<dbReference type="Gene3D" id="3.10.450.50">
    <property type="match status" value="1"/>
</dbReference>
<dbReference type="EMBL" id="JAOCIZ010000022">
    <property type="protein sequence ID" value="MDH1504893.1"/>
    <property type="molecule type" value="Genomic_DNA"/>
</dbReference>
<evidence type="ECO:0000313" key="9">
    <source>
        <dbReference type="EMBL" id="UZC86844.1"/>
    </source>
</evidence>